<proteinExistence type="inferred from homology"/>
<name>A0A0A2FYV1_9PORP</name>
<sequence length="239" mass="25689">MHLVMKQNFSERYARQTALLEVGAEGQQRLGSSHVLVIGAGGLGCPVLQYLCAAGVGHISVVDDDRVGISNLQRQVLYSEADLEQPKAIMAVARLQAMNSDCRLEAFTERFTELNAEMLAGECNLIIDASDNAATRYLIDRTSLALGIPWVYGSIAGWSGQSTVFGYGHPVRYSDLFPSGEAASEEVPPAVIGVLPGTVGAMMAAEAIKILLGRPAEETLSGRLLLMDLLHGESHTIRY</sequence>
<comment type="caution">
    <text evidence="3">The sequence shown here is derived from an EMBL/GenBank/DDBJ whole genome shotgun (WGS) entry which is preliminary data.</text>
</comment>
<evidence type="ECO:0000256" key="1">
    <source>
        <dbReference type="ARBA" id="ARBA00009919"/>
    </source>
</evidence>
<dbReference type="PANTHER" id="PTHR10953">
    <property type="entry name" value="UBIQUITIN-ACTIVATING ENZYME E1"/>
    <property type="match status" value="1"/>
</dbReference>
<dbReference type="GO" id="GO:0008641">
    <property type="term" value="F:ubiquitin-like modifier activating enzyme activity"/>
    <property type="evidence" value="ECO:0007669"/>
    <property type="project" value="InterPro"/>
</dbReference>
<dbReference type="InterPro" id="IPR045886">
    <property type="entry name" value="ThiF/MoeB/HesA"/>
</dbReference>
<dbReference type="FunFam" id="3.40.50.720:FF:000080">
    <property type="entry name" value="Thiazole biosynthesis adenylyltransferase ThiF"/>
    <property type="match status" value="1"/>
</dbReference>
<dbReference type="CDD" id="cd00757">
    <property type="entry name" value="ThiF_MoeB_HesA_family"/>
    <property type="match status" value="1"/>
</dbReference>
<dbReference type="Pfam" id="PF00899">
    <property type="entry name" value="ThiF"/>
    <property type="match status" value="1"/>
</dbReference>
<evidence type="ECO:0000259" key="2">
    <source>
        <dbReference type="Pfam" id="PF00899"/>
    </source>
</evidence>
<reference evidence="3 4" key="1">
    <citation type="submission" date="2014-08" db="EMBL/GenBank/DDBJ databases">
        <title>Porphyromonas gulae strain:COT-052_OH3439 Genome sequencing.</title>
        <authorList>
            <person name="Wallis C."/>
            <person name="Deusch O."/>
            <person name="O'Flynn C."/>
            <person name="Davis I."/>
            <person name="Jospin G."/>
            <person name="Darling A.E."/>
            <person name="Coil D.A."/>
            <person name="Alexiev A."/>
            <person name="Horsfall A."/>
            <person name="Kirkwood N."/>
            <person name="Harris S."/>
            <person name="Eisen J.A."/>
        </authorList>
    </citation>
    <scope>NUCLEOTIDE SEQUENCE [LARGE SCALE GENOMIC DNA]</scope>
    <source>
        <strain evidence="4">COT-052 OH3439</strain>
    </source>
</reference>
<feature type="domain" description="THIF-type NAD/FAD binding fold" evidence="2">
    <location>
        <begin position="13"/>
        <end position="238"/>
    </location>
</feature>
<dbReference type="InterPro" id="IPR000594">
    <property type="entry name" value="ThiF_NAD_FAD-bd"/>
</dbReference>
<comment type="similarity">
    <text evidence="1">Belongs to the HesA/MoeB/ThiF family.</text>
</comment>
<protein>
    <submittedName>
        <fullName evidence="3">Thiamine biosynthesis protein ThiF</fullName>
    </submittedName>
</protein>
<dbReference type="GO" id="GO:0008146">
    <property type="term" value="F:sulfotransferase activity"/>
    <property type="evidence" value="ECO:0007669"/>
    <property type="project" value="TreeGrafter"/>
</dbReference>
<gene>
    <name evidence="3" type="ORF">HR15_00375</name>
</gene>
<dbReference type="Gene3D" id="3.40.50.720">
    <property type="entry name" value="NAD(P)-binding Rossmann-like Domain"/>
    <property type="match status" value="1"/>
</dbReference>
<dbReference type="PANTHER" id="PTHR10953:SF102">
    <property type="entry name" value="ADENYLYLTRANSFERASE AND SULFURTRANSFERASE MOCS3"/>
    <property type="match status" value="1"/>
</dbReference>
<evidence type="ECO:0000313" key="3">
    <source>
        <dbReference type="EMBL" id="KGN95285.1"/>
    </source>
</evidence>
<dbReference type="GO" id="GO:0016779">
    <property type="term" value="F:nucleotidyltransferase activity"/>
    <property type="evidence" value="ECO:0007669"/>
    <property type="project" value="TreeGrafter"/>
</dbReference>
<dbReference type="InterPro" id="IPR035985">
    <property type="entry name" value="Ubiquitin-activating_enz"/>
</dbReference>
<dbReference type="GO" id="GO:0005829">
    <property type="term" value="C:cytosol"/>
    <property type="evidence" value="ECO:0007669"/>
    <property type="project" value="TreeGrafter"/>
</dbReference>
<accession>A0A0A2FYV1</accession>
<dbReference type="GO" id="GO:0004792">
    <property type="term" value="F:thiosulfate-cyanide sulfurtransferase activity"/>
    <property type="evidence" value="ECO:0007669"/>
    <property type="project" value="TreeGrafter"/>
</dbReference>
<dbReference type="EMBL" id="JRAK01000004">
    <property type="protein sequence ID" value="KGN95285.1"/>
    <property type="molecule type" value="Genomic_DNA"/>
</dbReference>
<organism evidence="3 4">
    <name type="scientific">Porphyromonas gulae</name>
    <dbReference type="NCBI Taxonomy" id="111105"/>
    <lineage>
        <taxon>Bacteria</taxon>
        <taxon>Pseudomonadati</taxon>
        <taxon>Bacteroidota</taxon>
        <taxon>Bacteroidia</taxon>
        <taxon>Bacteroidales</taxon>
        <taxon>Porphyromonadaceae</taxon>
        <taxon>Porphyromonas</taxon>
    </lineage>
</organism>
<dbReference type="AlphaFoldDB" id="A0A0A2FYV1"/>
<keyword evidence="4" id="KW-1185">Reference proteome</keyword>
<evidence type="ECO:0000313" key="4">
    <source>
        <dbReference type="Proteomes" id="UP000030146"/>
    </source>
</evidence>
<dbReference type="Proteomes" id="UP000030146">
    <property type="component" value="Unassembled WGS sequence"/>
</dbReference>
<dbReference type="SUPFAM" id="SSF69572">
    <property type="entry name" value="Activating enzymes of the ubiquitin-like proteins"/>
    <property type="match status" value="1"/>
</dbReference>